<dbReference type="Proteomes" id="UP001158576">
    <property type="component" value="Chromosome XSR"/>
</dbReference>
<sequence length="211" mass="24294">MSAGDTATELIKDLVRARDTFPNYDDVAVREIVDESIGLFNKNREDLKSKEMEKMLGNDVKDDYLEEVTVEERSRYVNVVQRVAAIERNKRCMIAYHMRRLAKIRDLRWQAGPVIPEHIRPNLSASEKDYSNKYNRALAKLMRAQGIDFTQNSTPPKSLFVEVKGMADVGEVELANGETLTVDKFSRYFLPRANVEPLIRQGILMEIERQV</sequence>
<evidence type="ECO:0000256" key="3">
    <source>
        <dbReference type="ARBA" id="ARBA00022705"/>
    </source>
</evidence>
<organism evidence="8 9">
    <name type="scientific">Oikopleura dioica</name>
    <name type="common">Tunicate</name>
    <dbReference type="NCBI Taxonomy" id="34765"/>
    <lineage>
        <taxon>Eukaryota</taxon>
        <taxon>Metazoa</taxon>
        <taxon>Chordata</taxon>
        <taxon>Tunicata</taxon>
        <taxon>Appendicularia</taxon>
        <taxon>Copelata</taxon>
        <taxon>Oikopleuridae</taxon>
        <taxon>Oikopleura</taxon>
    </lineage>
</organism>
<dbReference type="SUPFAM" id="SSF158573">
    <property type="entry name" value="GINS helical bundle-like"/>
    <property type="match status" value="1"/>
</dbReference>
<evidence type="ECO:0000259" key="6">
    <source>
        <dbReference type="Pfam" id="PF05916"/>
    </source>
</evidence>
<dbReference type="InterPro" id="IPR036224">
    <property type="entry name" value="GINS_bundle-like_dom_sf"/>
</dbReference>
<dbReference type="PANTHER" id="PTHR12914">
    <property type="entry name" value="PARTNER OF SLD5"/>
    <property type="match status" value="1"/>
</dbReference>
<protein>
    <recommendedName>
        <fullName evidence="5">DNA replication complex GINS protein PSF1</fullName>
    </recommendedName>
</protein>
<dbReference type="PANTHER" id="PTHR12914:SF2">
    <property type="entry name" value="DNA REPLICATION COMPLEX GINS PROTEIN PSF1"/>
    <property type="match status" value="1"/>
</dbReference>
<keyword evidence="3 5" id="KW-0235">DNA replication</keyword>
<evidence type="ECO:0000256" key="4">
    <source>
        <dbReference type="ARBA" id="ARBA00023242"/>
    </source>
</evidence>
<evidence type="ECO:0000313" key="9">
    <source>
        <dbReference type="Proteomes" id="UP001158576"/>
    </source>
</evidence>
<dbReference type="Pfam" id="PF24997">
    <property type="entry name" value="PSF1_C"/>
    <property type="match status" value="1"/>
</dbReference>
<dbReference type="InterPro" id="IPR056783">
    <property type="entry name" value="PSF1_C"/>
</dbReference>
<reference evidence="8 9" key="1">
    <citation type="submission" date="2021-04" db="EMBL/GenBank/DDBJ databases">
        <authorList>
            <person name="Bliznina A."/>
        </authorList>
    </citation>
    <scope>NUCLEOTIDE SEQUENCE [LARGE SCALE GENOMIC DNA]</scope>
</reference>
<comment type="similarity">
    <text evidence="2 5">Belongs to the GINS1/PSF1 family.</text>
</comment>
<dbReference type="InterPro" id="IPR005339">
    <property type="entry name" value="GINS_Psf1"/>
</dbReference>
<gene>
    <name evidence="8" type="ORF">OKIOD_LOCUS8541</name>
</gene>
<evidence type="ECO:0000313" key="8">
    <source>
        <dbReference type="EMBL" id="CAG5100400.1"/>
    </source>
</evidence>
<name>A0ABN7SHS4_OIKDI</name>
<evidence type="ECO:0000256" key="2">
    <source>
        <dbReference type="ARBA" id="ARBA00006677"/>
    </source>
</evidence>
<dbReference type="Pfam" id="PF05916">
    <property type="entry name" value="Sld5"/>
    <property type="match status" value="1"/>
</dbReference>
<evidence type="ECO:0000256" key="1">
    <source>
        <dbReference type="ARBA" id="ARBA00004123"/>
    </source>
</evidence>
<dbReference type="Gene3D" id="1.20.58.1030">
    <property type="match status" value="1"/>
</dbReference>
<dbReference type="CDD" id="cd11710">
    <property type="entry name" value="GINS_A_psf1"/>
    <property type="match status" value="1"/>
</dbReference>
<feature type="domain" description="GINS subunit" evidence="6">
    <location>
        <begin position="66"/>
        <end position="143"/>
    </location>
</feature>
<keyword evidence="4 5" id="KW-0539">Nucleus</keyword>
<dbReference type="EMBL" id="OU015569">
    <property type="protein sequence ID" value="CAG5100400.1"/>
    <property type="molecule type" value="Genomic_DNA"/>
</dbReference>
<dbReference type="InterPro" id="IPR021151">
    <property type="entry name" value="GINS_A"/>
</dbReference>
<evidence type="ECO:0000259" key="7">
    <source>
        <dbReference type="Pfam" id="PF24997"/>
    </source>
</evidence>
<feature type="domain" description="DNA replication complex GINS protein PSF1 C-terminal" evidence="7">
    <location>
        <begin position="157"/>
        <end position="207"/>
    </location>
</feature>
<evidence type="ECO:0000256" key="5">
    <source>
        <dbReference type="RuleBase" id="RU368085"/>
    </source>
</evidence>
<proteinExistence type="inferred from homology"/>
<accession>A0ABN7SHS4</accession>
<comment type="function">
    <text evidence="5">Required for correct functioning of the GINS complex, a complex that plays an essential role in the initiation of DNA replication, and progression of DNA replication forks. GINS complex seems to bind preferentially to single-stranded DNA.</text>
</comment>
<keyword evidence="9" id="KW-1185">Reference proteome</keyword>
<comment type="subunit">
    <text evidence="5">Component of the GINS complex.</text>
</comment>
<comment type="subcellular location">
    <subcellularLocation>
        <location evidence="1 5">Nucleus</location>
    </subcellularLocation>
</comment>
<dbReference type="CDD" id="cd21696">
    <property type="entry name" value="GINS_B_Psf1"/>
    <property type="match status" value="1"/>
</dbReference>